<evidence type="ECO:0000313" key="1">
    <source>
        <dbReference type="EMBL" id="KAF5831663.1"/>
    </source>
</evidence>
<protein>
    <submittedName>
        <fullName evidence="1">Uncharacterized protein</fullName>
    </submittedName>
</protein>
<name>A0ABQ7GAM6_DUNSA</name>
<dbReference type="Proteomes" id="UP000815325">
    <property type="component" value="Unassembled WGS sequence"/>
</dbReference>
<gene>
    <name evidence="1" type="ORF">DUNSADRAFT_12767</name>
</gene>
<reference evidence="1" key="1">
    <citation type="submission" date="2017-08" db="EMBL/GenBank/DDBJ databases">
        <authorList>
            <person name="Polle J.E."/>
            <person name="Barry K."/>
            <person name="Cushman J."/>
            <person name="Schmutz J."/>
            <person name="Tran D."/>
            <person name="Hathwaick L.T."/>
            <person name="Yim W.C."/>
            <person name="Jenkins J."/>
            <person name="Mckie-Krisberg Z.M."/>
            <person name="Prochnik S."/>
            <person name="Lindquist E."/>
            <person name="Dockter R.B."/>
            <person name="Adam C."/>
            <person name="Molina H."/>
            <person name="Bunkerborg J."/>
            <person name="Jin E."/>
            <person name="Buchheim M."/>
            <person name="Magnuson J."/>
        </authorList>
    </citation>
    <scope>NUCLEOTIDE SEQUENCE</scope>
    <source>
        <strain evidence="1">CCAP 19/18</strain>
    </source>
</reference>
<sequence>MVASSPIHVATWHHSSIVSFSLFIHGVSHYHTYPWCLHYSFMDGANGIAHQWCPMALLIHGAIITFLSMLAHGITHPCCHMGITYPWCLRHSSMVSHGSTDKLLASVCTGRIRSFCTVLLVLWLHKASFSACVSRKPLCYQLKTKFFTYNCTSSKIKFVRWCLQAKKPSYPLFFQKVHQIQLLAPSFKGEPIKDLIDHLI</sequence>
<accession>A0ABQ7GAM6</accession>
<organism evidence="1 2">
    <name type="scientific">Dunaliella salina</name>
    <name type="common">Green alga</name>
    <name type="synonym">Protococcus salinus</name>
    <dbReference type="NCBI Taxonomy" id="3046"/>
    <lineage>
        <taxon>Eukaryota</taxon>
        <taxon>Viridiplantae</taxon>
        <taxon>Chlorophyta</taxon>
        <taxon>core chlorophytes</taxon>
        <taxon>Chlorophyceae</taxon>
        <taxon>CS clade</taxon>
        <taxon>Chlamydomonadales</taxon>
        <taxon>Dunaliellaceae</taxon>
        <taxon>Dunaliella</taxon>
    </lineage>
</organism>
<evidence type="ECO:0000313" key="2">
    <source>
        <dbReference type="Proteomes" id="UP000815325"/>
    </source>
</evidence>
<keyword evidence="2" id="KW-1185">Reference proteome</keyword>
<comment type="caution">
    <text evidence="1">The sequence shown here is derived from an EMBL/GenBank/DDBJ whole genome shotgun (WGS) entry which is preliminary data.</text>
</comment>
<dbReference type="EMBL" id="MU069931">
    <property type="protein sequence ID" value="KAF5831663.1"/>
    <property type="molecule type" value="Genomic_DNA"/>
</dbReference>
<proteinExistence type="predicted"/>